<evidence type="ECO:0000256" key="1">
    <source>
        <dbReference type="SAM" id="MobiDB-lite"/>
    </source>
</evidence>
<keyword evidence="3" id="KW-1185">Reference proteome</keyword>
<accession>A0A239E685</accession>
<sequence length="95" mass="10430">MTTTQNVRRITTSADSSDPDSRNYSRLGYVDNDGVYHFRDGSTLPTIGVTLVVGEDGTPSTVPTPDGERPEWSAQQRLHCVDAELQDAYDAGRIE</sequence>
<gene>
    <name evidence="2" type="ORF">SAMN05421642_102216</name>
</gene>
<feature type="compositionally biased region" description="Polar residues" evidence="1">
    <location>
        <begin position="1"/>
        <end position="16"/>
    </location>
</feature>
<dbReference type="Proteomes" id="UP000198327">
    <property type="component" value="Unassembled WGS sequence"/>
</dbReference>
<evidence type="ECO:0000313" key="3">
    <source>
        <dbReference type="Proteomes" id="UP000198327"/>
    </source>
</evidence>
<evidence type="ECO:0000313" key="2">
    <source>
        <dbReference type="EMBL" id="SNS39951.1"/>
    </source>
</evidence>
<dbReference type="AlphaFoldDB" id="A0A239E685"/>
<proteinExistence type="predicted"/>
<dbReference type="OrthoDB" id="9902798at2"/>
<organism evidence="2 3">
    <name type="scientific">Rhodococcoides kyotonense</name>
    <dbReference type="NCBI Taxonomy" id="398843"/>
    <lineage>
        <taxon>Bacteria</taxon>
        <taxon>Bacillati</taxon>
        <taxon>Actinomycetota</taxon>
        <taxon>Actinomycetes</taxon>
        <taxon>Mycobacteriales</taxon>
        <taxon>Nocardiaceae</taxon>
        <taxon>Rhodococcoides</taxon>
    </lineage>
</organism>
<name>A0A239E685_9NOCA</name>
<reference evidence="3" key="1">
    <citation type="submission" date="2017-06" db="EMBL/GenBank/DDBJ databases">
        <authorList>
            <person name="Varghese N."/>
            <person name="Submissions S."/>
        </authorList>
    </citation>
    <scope>NUCLEOTIDE SEQUENCE [LARGE SCALE GENOMIC DNA]</scope>
    <source>
        <strain evidence="3">JCM 23211</strain>
    </source>
</reference>
<protein>
    <submittedName>
        <fullName evidence="2">Uncharacterized protein</fullName>
    </submittedName>
</protein>
<feature type="region of interest" description="Disordered" evidence="1">
    <location>
        <begin position="1"/>
        <end position="25"/>
    </location>
</feature>
<dbReference type="EMBL" id="FZOW01000002">
    <property type="protein sequence ID" value="SNS39951.1"/>
    <property type="molecule type" value="Genomic_DNA"/>
</dbReference>
<dbReference type="RefSeq" id="WP_089243276.1">
    <property type="nucleotide sequence ID" value="NZ_FZOW01000002.1"/>
</dbReference>